<comment type="cofactor">
    <cofactor evidence="5">
        <name>Zn(2+)</name>
        <dbReference type="ChEBI" id="CHEBI:29105"/>
    </cofactor>
    <text evidence="5">Binds 1 zinc ion per subunit.</text>
</comment>
<comment type="similarity">
    <text evidence="5">Belongs to the metallo-dependent hydrolases superfamily. Adenosine and AMP deaminases family. Adenine deaminase type 2 subfamily.</text>
</comment>
<dbReference type="InterPro" id="IPR028892">
    <property type="entry name" value="ADE"/>
</dbReference>
<dbReference type="EMBL" id="PKKO01000006">
    <property type="protein sequence ID" value="PKY71641.1"/>
    <property type="molecule type" value="Genomic_DNA"/>
</dbReference>
<dbReference type="PANTHER" id="PTHR43114">
    <property type="entry name" value="ADENINE DEAMINASE"/>
    <property type="match status" value="1"/>
</dbReference>
<feature type="binding site" evidence="5">
    <location>
        <position position="277"/>
    </location>
    <ligand>
        <name>Zn(2+)</name>
        <dbReference type="ChEBI" id="CHEBI:29105"/>
        <note>catalytic</note>
    </ligand>
</feature>
<evidence type="ECO:0000313" key="7">
    <source>
        <dbReference type="EMBL" id="PKY71641.1"/>
    </source>
</evidence>
<keyword evidence="1" id="KW-0963">Cytoplasm</keyword>
<keyword evidence="3 5" id="KW-0378">Hydrolase</keyword>
<evidence type="ECO:0000256" key="5">
    <source>
        <dbReference type="HAMAP-Rule" id="MF_01962"/>
    </source>
</evidence>
<dbReference type="HAMAP" id="MF_01962">
    <property type="entry name" value="Adenine_deaminase"/>
    <property type="match status" value="1"/>
</dbReference>
<feature type="domain" description="Adenosine deaminase" evidence="6">
    <location>
        <begin position="11"/>
        <end position="330"/>
    </location>
</feature>
<dbReference type="Gene3D" id="3.20.20.140">
    <property type="entry name" value="Metal-dependent hydrolases"/>
    <property type="match status" value="1"/>
</dbReference>
<protein>
    <recommendedName>
        <fullName evidence="5">Adenine deaminase</fullName>
        <shortName evidence="5">ADE</shortName>
        <ecNumber evidence="5">3.5.4.2</ecNumber>
    </recommendedName>
    <alternativeName>
        <fullName evidence="5">Adenine aminohydrolase</fullName>
        <shortName evidence="5">AAH</shortName>
    </alternativeName>
</protein>
<dbReference type="NCBIfam" id="TIGR01430">
    <property type="entry name" value="aden_deam"/>
    <property type="match status" value="1"/>
</dbReference>
<name>A0A2I1IKI8_9ACTO</name>
<dbReference type="SUPFAM" id="SSF51556">
    <property type="entry name" value="Metallo-dependent hydrolases"/>
    <property type="match status" value="1"/>
</dbReference>
<dbReference type="GO" id="GO:0005829">
    <property type="term" value="C:cytosol"/>
    <property type="evidence" value="ECO:0007669"/>
    <property type="project" value="TreeGrafter"/>
</dbReference>
<dbReference type="GeneID" id="35867289"/>
<feature type="binding site" evidence="5">
    <location>
        <position position="278"/>
    </location>
    <ligand>
        <name>substrate</name>
    </ligand>
</feature>
<proteinExistence type="inferred from homology"/>
<feature type="binding site" evidence="5">
    <location>
        <position position="196"/>
    </location>
    <ligand>
        <name>Zn(2+)</name>
        <dbReference type="ChEBI" id="CHEBI:29105"/>
        <note>catalytic</note>
    </ligand>
</feature>
<evidence type="ECO:0000256" key="3">
    <source>
        <dbReference type="ARBA" id="ARBA00022801"/>
    </source>
</evidence>
<accession>A0A2I1IKI8</accession>
<dbReference type="InterPro" id="IPR006650">
    <property type="entry name" value="A/AMP_deam_AS"/>
</dbReference>
<evidence type="ECO:0000256" key="4">
    <source>
        <dbReference type="ARBA" id="ARBA00022833"/>
    </source>
</evidence>
<keyword evidence="8" id="KW-1185">Reference proteome</keyword>
<comment type="catalytic activity">
    <reaction evidence="5">
        <text>adenine + H2O + H(+) = hypoxanthine + NH4(+)</text>
        <dbReference type="Rhea" id="RHEA:23688"/>
        <dbReference type="ChEBI" id="CHEBI:15377"/>
        <dbReference type="ChEBI" id="CHEBI:15378"/>
        <dbReference type="ChEBI" id="CHEBI:16708"/>
        <dbReference type="ChEBI" id="CHEBI:17368"/>
        <dbReference type="ChEBI" id="CHEBI:28938"/>
        <dbReference type="EC" id="3.5.4.2"/>
    </reaction>
</comment>
<dbReference type="PANTHER" id="PTHR43114:SF7">
    <property type="entry name" value="ADENOSINE DEAMINASE DOMAIN-CONTAINING PROTEIN"/>
    <property type="match status" value="1"/>
</dbReference>
<evidence type="ECO:0000256" key="2">
    <source>
        <dbReference type="ARBA" id="ARBA00022723"/>
    </source>
</evidence>
<dbReference type="GO" id="GO:0009168">
    <property type="term" value="P:purine ribonucleoside monophosphate biosynthetic process"/>
    <property type="evidence" value="ECO:0007669"/>
    <property type="project" value="InterPro"/>
</dbReference>
<dbReference type="PROSITE" id="PS00485">
    <property type="entry name" value="A_DEAMINASE"/>
    <property type="match status" value="1"/>
</dbReference>
<gene>
    <name evidence="7" type="primary">add</name>
    <name evidence="7" type="ORF">CYJ19_10520</name>
</gene>
<feature type="site" description="Important for catalytic activity" evidence="5">
    <location>
        <position position="222"/>
    </location>
</feature>
<sequence>MKLSNFVSGLPKVELHVHVEGTLEPELKFALAKRNGITLAEPTPAQVRQSYNFTDLTSFLQAYYDGMNVLLTEADFYDLALSYLQKAAGQNVRYVEMFFDPQAHTSRGVSFHTVIRGIHRAQVDAEAKWGIVSTLIMCFLRDFQVEYAMATLLESLPYAQWILGVGLDSDENNHPPADFSTVFARARQEGYLLTAHCDVDMPNSIEHINQVVNQIGAYRIDHGTNVVEDPALVRQLADSNIGLTSCPISNSWISQTAKVEEIIQLTSSGVKVSINSDDPAYFGGYIAENYQLLEDSGLDHSFLADRSRDAVAMSWASPTLKRQILDEIDEYCA</sequence>
<dbReference type="GO" id="GO:0000034">
    <property type="term" value="F:adenine deaminase activity"/>
    <property type="evidence" value="ECO:0007669"/>
    <property type="project" value="UniProtKB-UniRule"/>
</dbReference>
<dbReference type="Pfam" id="PF00962">
    <property type="entry name" value="A_deaminase"/>
    <property type="match status" value="1"/>
</dbReference>
<dbReference type="InterPro" id="IPR032466">
    <property type="entry name" value="Metal_Hydrolase"/>
</dbReference>
<dbReference type="RefSeq" id="WP_024331483.1">
    <property type="nucleotide sequence ID" value="NZ_JASOXK010000004.1"/>
</dbReference>
<reference evidence="7 8" key="1">
    <citation type="submission" date="2017-12" db="EMBL/GenBank/DDBJ databases">
        <title>Phylogenetic diversity of female urinary microbiome.</title>
        <authorList>
            <person name="Thomas-White K."/>
            <person name="Wolfe A.J."/>
        </authorList>
    </citation>
    <scope>NUCLEOTIDE SEQUENCE [LARGE SCALE GENOMIC DNA]</scope>
    <source>
        <strain evidence="7 8">UMB0402</strain>
    </source>
</reference>
<dbReference type="GO" id="GO:0008270">
    <property type="term" value="F:zinc ion binding"/>
    <property type="evidence" value="ECO:0007669"/>
    <property type="project" value="UniProtKB-UniRule"/>
</dbReference>
<dbReference type="Proteomes" id="UP000235122">
    <property type="component" value="Unassembled WGS sequence"/>
</dbReference>
<dbReference type="GO" id="GO:0006146">
    <property type="term" value="P:adenine catabolic process"/>
    <property type="evidence" value="ECO:0007669"/>
    <property type="project" value="UniProtKB-UniRule"/>
</dbReference>
<keyword evidence="5" id="KW-0546">Nucleotide metabolism</keyword>
<dbReference type="AlphaFoldDB" id="A0A2I1IKI8"/>
<keyword evidence="2 5" id="KW-0479">Metal-binding</keyword>
<dbReference type="InterPro" id="IPR001365">
    <property type="entry name" value="A_deaminase_dom"/>
</dbReference>
<dbReference type="EC" id="3.5.4.2" evidence="5"/>
<evidence type="ECO:0000313" key="8">
    <source>
        <dbReference type="Proteomes" id="UP000235122"/>
    </source>
</evidence>
<evidence type="ECO:0000259" key="6">
    <source>
        <dbReference type="Pfam" id="PF00962"/>
    </source>
</evidence>
<comment type="function">
    <text evidence="5">Catalyzes the hydrolytic deamination of adenine to hypoxanthine. Plays an important role in the purine salvage pathway and in nitrogen catabolism.</text>
</comment>
<dbReference type="GO" id="GO:0009117">
    <property type="term" value="P:nucleotide metabolic process"/>
    <property type="evidence" value="ECO:0007669"/>
    <property type="project" value="UniProtKB-KW"/>
</dbReference>
<keyword evidence="4 5" id="KW-0862">Zinc</keyword>
<feature type="binding site" evidence="5">
    <location>
        <position position="18"/>
    </location>
    <ligand>
        <name>Zn(2+)</name>
        <dbReference type="ChEBI" id="CHEBI:29105"/>
        <note>catalytic</note>
    </ligand>
</feature>
<feature type="binding site" evidence="5">
    <location>
        <position position="16"/>
    </location>
    <ligand>
        <name>Zn(2+)</name>
        <dbReference type="ChEBI" id="CHEBI:29105"/>
        <note>catalytic</note>
    </ligand>
</feature>
<dbReference type="GO" id="GO:0043103">
    <property type="term" value="P:hypoxanthine salvage"/>
    <property type="evidence" value="ECO:0007669"/>
    <property type="project" value="UniProtKB-UniRule"/>
</dbReference>
<organism evidence="7 8">
    <name type="scientific">Winkia neuii</name>
    <dbReference type="NCBI Taxonomy" id="33007"/>
    <lineage>
        <taxon>Bacteria</taxon>
        <taxon>Bacillati</taxon>
        <taxon>Actinomycetota</taxon>
        <taxon>Actinomycetes</taxon>
        <taxon>Actinomycetales</taxon>
        <taxon>Actinomycetaceae</taxon>
        <taxon>Winkia</taxon>
    </lineage>
</organism>
<dbReference type="InterPro" id="IPR006330">
    <property type="entry name" value="Ado/ade_deaminase"/>
</dbReference>
<evidence type="ECO:0000256" key="1">
    <source>
        <dbReference type="ARBA" id="ARBA00022490"/>
    </source>
</evidence>
<comment type="caution">
    <text evidence="5">Lacks conserved residue(s) required for the propagation of feature annotation.</text>
</comment>
<dbReference type="STRING" id="33007.HMPREF3198_01932"/>
<comment type="caution">
    <text evidence="7">The sequence shown here is derived from an EMBL/GenBank/DDBJ whole genome shotgun (WGS) entry which is preliminary data.</text>
</comment>